<dbReference type="SUPFAM" id="SSF52047">
    <property type="entry name" value="RNI-like"/>
    <property type="match status" value="1"/>
</dbReference>
<dbReference type="Proteomes" id="UP001215598">
    <property type="component" value="Unassembled WGS sequence"/>
</dbReference>
<sequence>MSLSPTFMTVLPFDLVELIAKEIEDDPSIFNLRLVSKSVNSAVTPLALRVVVVRDSIESASAVSFLQDCDGSVTSHVREVIFRGYSPGNRPEEEPRDALRATFSRLNKFPNLHTLRLDFHVLWEESVRQQWTRLVPEKLSRFYHLQTAIFAGLAENPPRSLISLLLHNIYKEKNFHRVLEPVQNLEIRVLSEPDDEVWFEKRFLAVFWRQSVALMVRAATSLTSLTLRGDQPVGVNPPLSFQGATLPHLTSLVLHQFMLDPMLSVGSGVFAFILRHKATLTHLELHGCTIDGGEVPEFLGQWHTIFTRFEQELRFLRSFVFENRDGNPSQSLEFGYTRLVYEEYDYETWKEPIHSAGPSILGRFKLFA</sequence>
<protein>
    <recommendedName>
        <fullName evidence="3">F-box domain-containing protein</fullName>
    </recommendedName>
</protein>
<dbReference type="PANTHER" id="PTHR42057:SF2">
    <property type="entry name" value="F-BOX DOMAIN PROTEIN (AFU_ORTHOLOGUE AFUA_4G00200)-RELATED"/>
    <property type="match status" value="1"/>
</dbReference>
<comment type="caution">
    <text evidence="1">The sequence shown here is derived from an EMBL/GenBank/DDBJ whole genome shotgun (WGS) entry which is preliminary data.</text>
</comment>
<keyword evidence="2" id="KW-1185">Reference proteome</keyword>
<name>A0AAD7NCL2_9AGAR</name>
<dbReference type="EMBL" id="JARKIB010000053">
    <property type="protein sequence ID" value="KAJ7754096.1"/>
    <property type="molecule type" value="Genomic_DNA"/>
</dbReference>
<dbReference type="AlphaFoldDB" id="A0AAD7NCL2"/>
<reference evidence="1" key="1">
    <citation type="submission" date="2023-03" db="EMBL/GenBank/DDBJ databases">
        <title>Massive genome expansion in bonnet fungi (Mycena s.s.) driven by repeated elements and novel gene families across ecological guilds.</title>
        <authorList>
            <consortium name="Lawrence Berkeley National Laboratory"/>
            <person name="Harder C.B."/>
            <person name="Miyauchi S."/>
            <person name="Viragh M."/>
            <person name="Kuo A."/>
            <person name="Thoen E."/>
            <person name="Andreopoulos B."/>
            <person name="Lu D."/>
            <person name="Skrede I."/>
            <person name="Drula E."/>
            <person name="Henrissat B."/>
            <person name="Morin E."/>
            <person name="Kohler A."/>
            <person name="Barry K."/>
            <person name="LaButti K."/>
            <person name="Morin E."/>
            <person name="Salamov A."/>
            <person name="Lipzen A."/>
            <person name="Mereny Z."/>
            <person name="Hegedus B."/>
            <person name="Baldrian P."/>
            <person name="Stursova M."/>
            <person name="Weitz H."/>
            <person name="Taylor A."/>
            <person name="Grigoriev I.V."/>
            <person name="Nagy L.G."/>
            <person name="Martin F."/>
            <person name="Kauserud H."/>
        </authorList>
    </citation>
    <scope>NUCLEOTIDE SEQUENCE</scope>
    <source>
        <strain evidence="1">CBHHK182m</strain>
    </source>
</reference>
<evidence type="ECO:0008006" key="3">
    <source>
        <dbReference type="Google" id="ProtNLM"/>
    </source>
</evidence>
<evidence type="ECO:0000313" key="1">
    <source>
        <dbReference type="EMBL" id="KAJ7754096.1"/>
    </source>
</evidence>
<dbReference type="PANTHER" id="PTHR42057">
    <property type="entry name" value="F-BOX DOMAIN PROTEIN (AFU_ORTHOLOGUE AFUA_4G00200)"/>
    <property type="match status" value="1"/>
</dbReference>
<gene>
    <name evidence="1" type="ORF">B0H16DRAFT_1543660</name>
</gene>
<dbReference type="InterPro" id="IPR032675">
    <property type="entry name" value="LRR_dom_sf"/>
</dbReference>
<evidence type="ECO:0000313" key="2">
    <source>
        <dbReference type="Proteomes" id="UP001215598"/>
    </source>
</evidence>
<proteinExistence type="predicted"/>
<accession>A0AAD7NCL2</accession>
<dbReference type="Gene3D" id="3.80.10.10">
    <property type="entry name" value="Ribonuclease Inhibitor"/>
    <property type="match status" value="1"/>
</dbReference>
<organism evidence="1 2">
    <name type="scientific">Mycena metata</name>
    <dbReference type="NCBI Taxonomy" id="1033252"/>
    <lineage>
        <taxon>Eukaryota</taxon>
        <taxon>Fungi</taxon>
        <taxon>Dikarya</taxon>
        <taxon>Basidiomycota</taxon>
        <taxon>Agaricomycotina</taxon>
        <taxon>Agaricomycetes</taxon>
        <taxon>Agaricomycetidae</taxon>
        <taxon>Agaricales</taxon>
        <taxon>Marasmiineae</taxon>
        <taxon>Mycenaceae</taxon>
        <taxon>Mycena</taxon>
    </lineage>
</organism>